<dbReference type="AlphaFoldDB" id="A0A645JB97"/>
<accession>A0A645JB97</accession>
<protein>
    <submittedName>
        <fullName evidence="2">Uncharacterized protein</fullName>
    </submittedName>
</protein>
<reference evidence="2" key="1">
    <citation type="submission" date="2019-08" db="EMBL/GenBank/DDBJ databases">
        <authorList>
            <person name="Kucharzyk K."/>
            <person name="Murdoch R.W."/>
            <person name="Higgins S."/>
            <person name="Loffler F."/>
        </authorList>
    </citation>
    <scope>NUCLEOTIDE SEQUENCE</scope>
</reference>
<evidence type="ECO:0000313" key="2">
    <source>
        <dbReference type="EMBL" id="MPN60975.1"/>
    </source>
</evidence>
<feature type="region of interest" description="Disordered" evidence="1">
    <location>
        <begin position="65"/>
        <end position="111"/>
    </location>
</feature>
<evidence type="ECO:0000256" key="1">
    <source>
        <dbReference type="SAM" id="MobiDB-lite"/>
    </source>
</evidence>
<comment type="caution">
    <text evidence="2">The sequence shown here is derived from an EMBL/GenBank/DDBJ whole genome shotgun (WGS) entry which is preliminary data.</text>
</comment>
<sequence>MHLPGHPQVDHQAPGPVPDLVLRGKCQPEELPAPPHRANFAMQERPAHRLPPVRVVAEQAGLVAHHFGDGPTHDPPSQPGGNSLNFRQFGHDSPIGRQDGDGRVHLGPHQLDQGVAGRQILGVFAR</sequence>
<organism evidence="2">
    <name type="scientific">bioreactor metagenome</name>
    <dbReference type="NCBI Taxonomy" id="1076179"/>
    <lineage>
        <taxon>unclassified sequences</taxon>
        <taxon>metagenomes</taxon>
        <taxon>ecological metagenomes</taxon>
    </lineage>
</organism>
<dbReference type="EMBL" id="VSSQ01136947">
    <property type="protein sequence ID" value="MPN60975.1"/>
    <property type="molecule type" value="Genomic_DNA"/>
</dbReference>
<name>A0A645JB97_9ZZZZ</name>
<gene>
    <name evidence="2" type="ORF">SDC9_208708</name>
</gene>
<feature type="region of interest" description="Disordered" evidence="1">
    <location>
        <begin position="1"/>
        <end position="22"/>
    </location>
</feature>
<proteinExistence type="predicted"/>